<dbReference type="HOGENOM" id="CLU_2360111_0_0_1"/>
<dbReference type="Proteomes" id="UP000002668">
    <property type="component" value="Genome"/>
</dbReference>
<sequence length="96" mass="10527">MPNRHPLSILSAYMTGNQVLPAFRLIQPASGITNVETGKPPRHGSRQPPSYYHATSASFYCVPGDRELTPWTAIPNRIPHTSSAHTVPQPRSGQPQ</sequence>
<evidence type="ECO:0000256" key="1">
    <source>
        <dbReference type="SAM" id="MobiDB-lite"/>
    </source>
</evidence>
<proteinExistence type="predicted"/>
<dbReference type="AlphaFoldDB" id="E5A218"/>
<feature type="compositionally biased region" description="Polar residues" evidence="1">
    <location>
        <begin position="79"/>
        <end position="96"/>
    </location>
</feature>
<dbReference type="InParanoid" id="E5A218"/>
<gene>
    <name evidence="2" type="ORF">LEMA_uP091440.1</name>
</gene>
<evidence type="ECO:0000313" key="2">
    <source>
        <dbReference type="EMBL" id="CBX97735.1"/>
    </source>
</evidence>
<accession>E5A218</accession>
<dbReference type="EMBL" id="FP929132">
    <property type="protein sequence ID" value="CBX97735.1"/>
    <property type="molecule type" value="Genomic_DNA"/>
</dbReference>
<feature type="region of interest" description="Disordered" evidence="1">
    <location>
        <begin position="73"/>
        <end position="96"/>
    </location>
</feature>
<organism evidence="3">
    <name type="scientific">Leptosphaeria maculans (strain JN3 / isolate v23.1.3 / race Av1-4-5-6-7-8)</name>
    <name type="common">Blackleg fungus</name>
    <name type="synonym">Phoma lingam</name>
    <dbReference type="NCBI Taxonomy" id="985895"/>
    <lineage>
        <taxon>Eukaryota</taxon>
        <taxon>Fungi</taxon>
        <taxon>Dikarya</taxon>
        <taxon>Ascomycota</taxon>
        <taxon>Pezizomycotina</taxon>
        <taxon>Dothideomycetes</taxon>
        <taxon>Pleosporomycetidae</taxon>
        <taxon>Pleosporales</taxon>
        <taxon>Pleosporineae</taxon>
        <taxon>Leptosphaeriaceae</taxon>
        <taxon>Plenodomus</taxon>
        <taxon>Plenodomus lingam/Leptosphaeria maculans species complex</taxon>
    </lineage>
</organism>
<evidence type="ECO:0000313" key="3">
    <source>
        <dbReference type="Proteomes" id="UP000002668"/>
    </source>
</evidence>
<dbReference type="VEuPathDB" id="FungiDB:LEMA_uP091440.1"/>
<keyword evidence="3" id="KW-1185">Reference proteome</keyword>
<reference evidence="3" key="1">
    <citation type="journal article" date="2011" name="Nat. Commun.">
        <title>Effector diversification within compartments of the Leptosphaeria maculans genome affected by Repeat-Induced Point mutations.</title>
        <authorList>
            <person name="Rouxel T."/>
            <person name="Grandaubert J."/>
            <person name="Hane J.K."/>
            <person name="Hoede C."/>
            <person name="van de Wouw A.P."/>
            <person name="Couloux A."/>
            <person name="Dominguez V."/>
            <person name="Anthouard V."/>
            <person name="Bally P."/>
            <person name="Bourras S."/>
            <person name="Cozijnsen A.J."/>
            <person name="Ciuffetti L.M."/>
            <person name="Degrave A."/>
            <person name="Dilmaghani A."/>
            <person name="Duret L."/>
            <person name="Fudal I."/>
            <person name="Goodwin S.B."/>
            <person name="Gout L."/>
            <person name="Glaser N."/>
            <person name="Linglin J."/>
            <person name="Kema G.H.J."/>
            <person name="Lapalu N."/>
            <person name="Lawrence C.B."/>
            <person name="May K."/>
            <person name="Meyer M."/>
            <person name="Ollivier B."/>
            <person name="Poulain J."/>
            <person name="Schoch C.L."/>
            <person name="Simon A."/>
            <person name="Spatafora J.W."/>
            <person name="Stachowiak A."/>
            <person name="Turgeon B.G."/>
            <person name="Tyler B.M."/>
            <person name="Vincent D."/>
            <person name="Weissenbach J."/>
            <person name="Amselem J."/>
            <person name="Quesneville H."/>
            <person name="Oliver R.P."/>
            <person name="Wincker P."/>
            <person name="Balesdent M.-H."/>
            <person name="Howlett B.J."/>
        </authorList>
    </citation>
    <scope>NUCLEOTIDE SEQUENCE [LARGE SCALE GENOMIC DNA]</scope>
    <source>
        <strain evidence="3">JN3 / isolate v23.1.3 / race Av1-4-5-6-7-8</strain>
    </source>
</reference>
<name>E5A218_LEPMJ</name>
<protein>
    <submittedName>
        <fullName evidence="2">Predicted protein</fullName>
    </submittedName>
</protein>